<evidence type="ECO:0000313" key="4">
    <source>
        <dbReference type="Proteomes" id="UP001321804"/>
    </source>
</evidence>
<gene>
    <name evidence="3" type="ORF">KIMC2_00790</name>
</gene>
<evidence type="ECO:0000313" key="3">
    <source>
        <dbReference type="EMBL" id="BDR55517.1"/>
    </source>
</evidence>
<protein>
    <submittedName>
        <fullName evidence="3">MerR family transcriptional regulator</fullName>
    </submittedName>
</protein>
<dbReference type="CDD" id="cd01109">
    <property type="entry name" value="HTH_YyaN"/>
    <property type="match status" value="1"/>
</dbReference>
<reference evidence="3 4" key="1">
    <citation type="journal article" date="2023" name="Microbiol. Spectr.">
        <title>Symbiosis of Carpenter Bees with Uncharacterized Lactic Acid Bacteria Showing NAD Auxotrophy.</title>
        <authorList>
            <person name="Kawasaki S."/>
            <person name="Ozawa K."/>
            <person name="Mori T."/>
            <person name="Yamamoto A."/>
            <person name="Ito M."/>
            <person name="Ohkuma M."/>
            <person name="Sakamoto M."/>
            <person name="Matsutani M."/>
        </authorList>
    </citation>
    <scope>NUCLEOTIDE SEQUENCE [LARGE SCALE GENOMIC DNA]</scope>
    <source>
        <strain evidence="3 4">KimC2</strain>
    </source>
</reference>
<dbReference type="GO" id="GO:0003700">
    <property type="term" value="F:DNA-binding transcription factor activity"/>
    <property type="evidence" value="ECO:0007669"/>
    <property type="project" value="InterPro"/>
</dbReference>
<name>A0AAU9D3T4_9LACO</name>
<evidence type="ECO:0000259" key="2">
    <source>
        <dbReference type="PROSITE" id="PS50937"/>
    </source>
</evidence>
<dbReference type="EMBL" id="AP026801">
    <property type="protein sequence ID" value="BDR55517.1"/>
    <property type="molecule type" value="Genomic_DNA"/>
</dbReference>
<keyword evidence="1" id="KW-0238">DNA-binding</keyword>
<dbReference type="PRINTS" id="PR00040">
    <property type="entry name" value="HTHMERR"/>
</dbReference>
<dbReference type="PANTHER" id="PTHR30204">
    <property type="entry name" value="REDOX-CYCLING DRUG-SENSING TRANSCRIPTIONAL ACTIVATOR SOXR"/>
    <property type="match status" value="1"/>
</dbReference>
<keyword evidence="4" id="KW-1185">Reference proteome</keyword>
<evidence type="ECO:0000256" key="1">
    <source>
        <dbReference type="ARBA" id="ARBA00023125"/>
    </source>
</evidence>
<organism evidence="3 4">
    <name type="scientific">Xylocopilactobacillus apis</name>
    <dbReference type="NCBI Taxonomy" id="2932183"/>
    <lineage>
        <taxon>Bacteria</taxon>
        <taxon>Bacillati</taxon>
        <taxon>Bacillota</taxon>
        <taxon>Bacilli</taxon>
        <taxon>Lactobacillales</taxon>
        <taxon>Lactobacillaceae</taxon>
        <taxon>Xylocopilactobacillus</taxon>
    </lineage>
</organism>
<dbReference type="Proteomes" id="UP001321804">
    <property type="component" value="Chromosome"/>
</dbReference>
<feature type="domain" description="HTH merR-type" evidence="2">
    <location>
        <begin position="8"/>
        <end position="76"/>
    </location>
</feature>
<dbReference type="SUPFAM" id="SSF46955">
    <property type="entry name" value="Putative DNA-binding domain"/>
    <property type="match status" value="1"/>
</dbReference>
<sequence length="141" mass="16538">MDEITGQKLSIGQFAQVVGLSAYTLRYYENEGLVKPKRDEADRRYYDEMDVRWVRFLLHLKGTGMSIGQLKRYVELRAMGDETIPERLELLGEVKQKCLDEIAQVQENLAVLNHKMDWYAGKLDGQIPDDEDFERYLSQFR</sequence>
<dbReference type="GO" id="GO:0003677">
    <property type="term" value="F:DNA binding"/>
    <property type="evidence" value="ECO:0007669"/>
    <property type="project" value="UniProtKB-KW"/>
</dbReference>
<dbReference type="InterPro" id="IPR047057">
    <property type="entry name" value="MerR_fam"/>
</dbReference>
<dbReference type="PROSITE" id="PS00552">
    <property type="entry name" value="HTH_MERR_1"/>
    <property type="match status" value="1"/>
</dbReference>
<dbReference type="InterPro" id="IPR000551">
    <property type="entry name" value="MerR-type_HTH_dom"/>
</dbReference>
<dbReference type="PROSITE" id="PS50937">
    <property type="entry name" value="HTH_MERR_2"/>
    <property type="match status" value="1"/>
</dbReference>
<dbReference type="KEGG" id="xak:KIMC2_00790"/>
<dbReference type="SMART" id="SM00422">
    <property type="entry name" value="HTH_MERR"/>
    <property type="match status" value="1"/>
</dbReference>
<accession>A0AAU9D3T4</accession>
<dbReference type="Pfam" id="PF13411">
    <property type="entry name" value="MerR_1"/>
    <property type="match status" value="1"/>
</dbReference>
<dbReference type="AlphaFoldDB" id="A0AAU9D3T4"/>
<dbReference type="InterPro" id="IPR009061">
    <property type="entry name" value="DNA-bd_dom_put_sf"/>
</dbReference>
<proteinExistence type="predicted"/>
<dbReference type="PANTHER" id="PTHR30204:SF98">
    <property type="entry name" value="HTH-TYPE TRANSCRIPTIONAL REGULATOR ADHR"/>
    <property type="match status" value="1"/>
</dbReference>
<dbReference type="RefSeq" id="WP_317696900.1">
    <property type="nucleotide sequence ID" value="NZ_AP026801.1"/>
</dbReference>
<dbReference type="Gene3D" id="1.10.1660.10">
    <property type="match status" value="1"/>
</dbReference>